<gene>
    <name evidence="2" type="ORF">UFOPK2624_01938</name>
</gene>
<feature type="compositionally biased region" description="Acidic residues" evidence="1">
    <location>
        <begin position="46"/>
        <end position="56"/>
    </location>
</feature>
<dbReference type="AlphaFoldDB" id="A0A6J6RPD8"/>
<organism evidence="2">
    <name type="scientific">freshwater metagenome</name>
    <dbReference type="NCBI Taxonomy" id="449393"/>
    <lineage>
        <taxon>unclassified sequences</taxon>
        <taxon>metagenomes</taxon>
        <taxon>ecological metagenomes</taxon>
    </lineage>
</organism>
<evidence type="ECO:0000256" key="1">
    <source>
        <dbReference type="SAM" id="MobiDB-lite"/>
    </source>
</evidence>
<evidence type="ECO:0000313" key="2">
    <source>
        <dbReference type="EMBL" id="CAB4724383.1"/>
    </source>
</evidence>
<proteinExistence type="predicted"/>
<accession>A0A6J6RPD8</accession>
<protein>
    <submittedName>
        <fullName evidence="2">Unannotated protein</fullName>
    </submittedName>
</protein>
<name>A0A6J6RPD8_9ZZZZ</name>
<sequence length="64" mass="7408">MHRSEGEVEAKQHQPEIRFAEALIEHVAECFRPVEVEATHESEERSTEEDVMEMSDDEVRVGLL</sequence>
<dbReference type="EMBL" id="CAEZXY010000144">
    <property type="protein sequence ID" value="CAB4724383.1"/>
    <property type="molecule type" value="Genomic_DNA"/>
</dbReference>
<reference evidence="2" key="1">
    <citation type="submission" date="2020-05" db="EMBL/GenBank/DDBJ databases">
        <authorList>
            <person name="Chiriac C."/>
            <person name="Salcher M."/>
            <person name="Ghai R."/>
            <person name="Kavagutti S V."/>
        </authorList>
    </citation>
    <scope>NUCLEOTIDE SEQUENCE</scope>
</reference>
<feature type="region of interest" description="Disordered" evidence="1">
    <location>
        <begin position="37"/>
        <end position="64"/>
    </location>
</feature>